<evidence type="ECO:0000259" key="6">
    <source>
        <dbReference type="Pfam" id="PF03755"/>
    </source>
</evidence>
<comment type="similarity">
    <text evidence="5">Belongs to the YicC/YloC family.</text>
</comment>
<keyword evidence="2" id="KW-0540">Nuclease</keyword>
<dbReference type="PANTHER" id="PTHR30636">
    <property type="entry name" value="UPF0701 PROTEIN YICC"/>
    <property type="match status" value="1"/>
</dbReference>
<dbReference type="InterPro" id="IPR013527">
    <property type="entry name" value="YicC-like_N"/>
</dbReference>
<keyword evidence="4" id="KW-0378">Hydrolase</keyword>
<dbReference type="GO" id="GO:0016787">
    <property type="term" value="F:hydrolase activity"/>
    <property type="evidence" value="ECO:0007669"/>
    <property type="project" value="UniProtKB-KW"/>
</dbReference>
<evidence type="ECO:0000256" key="5">
    <source>
        <dbReference type="ARBA" id="ARBA00035648"/>
    </source>
</evidence>
<dbReference type="Pfam" id="PF03755">
    <property type="entry name" value="YicC-like_N"/>
    <property type="match status" value="1"/>
</dbReference>
<dbReference type="NCBIfam" id="TIGR00255">
    <property type="entry name" value="YicC/YloC family endoribonuclease"/>
    <property type="match status" value="1"/>
</dbReference>
<reference evidence="9" key="1">
    <citation type="submission" date="2017-09" db="EMBL/GenBank/DDBJ databases">
        <title>The Reconstruction of 2,631 Draft Metagenome-Assembled Genomes from the Global Oceans.</title>
        <authorList>
            <person name="Tully B.J."/>
            <person name="Graham E.D."/>
            <person name="Heidelberg J.F."/>
        </authorList>
    </citation>
    <scope>NUCLEOTIDE SEQUENCE [LARGE SCALE GENOMIC DNA]</scope>
</reference>
<evidence type="ECO:0000256" key="1">
    <source>
        <dbReference type="ARBA" id="ARBA00001968"/>
    </source>
</evidence>
<dbReference type="EMBL" id="NZEX01000033">
    <property type="protein sequence ID" value="MAH62462.1"/>
    <property type="molecule type" value="Genomic_DNA"/>
</dbReference>
<accession>A0A2D6YH39</accession>
<dbReference type="Proteomes" id="UP000226525">
    <property type="component" value="Unassembled WGS sequence"/>
</dbReference>
<evidence type="ECO:0000313" key="8">
    <source>
        <dbReference type="EMBL" id="MAH62462.1"/>
    </source>
</evidence>
<name>A0A2D6YH39_9DELT</name>
<evidence type="ECO:0000259" key="7">
    <source>
        <dbReference type="Pfam" id="PF08340"/>
    </source>
</evidence>
<protein>
    <submittedName>
        <fullName evidence="8">YicC family protein</fullName>
    </submittedName>
</protein>
<organism evidence="8 9">
    <name type="scientific">SAR324 cluster bacterium</name>
    <dbReference type="NCBI Taxonomy" id="2024889"/>
    <lineage>
        <taxon>Bacteria</taxon>
        <taxon>Deltaproteobacteria</taxon>
        <taxon>SAR324 cluster</taxon>
    </lineage>
</organism>
<dbReference type="PANTHER" id="PTHR30636:SF3">
    <property type="entry name" value="UPF0701 PROTEIN YICC"/>
    <property type="match status" value="1"/>
</dbReference>
<dbReference type="GO" id="GO:0004521">
    <property type="term" value="F:RNA endonuclease activity"/>
    <property type="evidence" value="ECO:0007669"/>
    <property type="project" value="InterPro"/>
</dbReference>
<evidence type="ECO:0000256" key="2">
    <source>
        <dbReference type="ARBA" id="ARBA00022722"/>
    </source>
</evidence>
<dbReference type="AlphaFoldDB" id="A0A2D6YH39"/>
<evidence type="ECO:0000256" key="3">
    <source>
        <dbReference type="ARBA" id="ARBA00022759"/>
    </source>
</evidence>
<sequence length="292" mass="33537">MAVSMTGYGTAQFEQDGWLCQVEIRSVNQRFLDIRLRLPNALLTLEASVKDKVKKVCQRGKVDGSIRLESMTQSAQGFPHWQEPAVRHYASLLSQFEELTGREVQVSMKDLLSQRDLLGESVDLEIPPELGEKLIWESLELALQALKSMKNREGQAMLEDIQSRLQRCAQLAQQIEENSKHVPQQFQQRLLDHLSDLQAKLDAERLHQEVALMAERLDISEEIVRFSTHLQHLQETLQQEREIGKRGDFLLQELNREANTMASKCNDTGVSHTVVEIKAELEKIREQMQNIE</sequence>
<feature type="domain" description="Endoribonuclease YicC-like N-terminal" evidence="6">
    <location>
        <begin position="4"/>
        <end position="157"/>
    </location>
</feature>
<dbReference type="Pfam" id="PF08340">
    <property type="entry name" value="YicC-like_C"/>
    <property type="match status" value="1"/>
</dbReference>
<keyword evidence="3" id="KW-0255">Endonuclease</keyword>
<comment type="caution">
    <text evidence="8">The sequence shown here is derived from an EMBL/GenBank/DDBJ whole genome shotgun (WGS) entry which is preliminary data.</text>
</comment>
<proteinExistence type="inferred from homology"/>
<comment type="cofactor">
    <cofactor evidence="1">
        <name>a divalent metal cation</name>
        <dbReference type="ChEBI" id="CHEBI:60240"/>
    </cofactor>
</comment>
<gene>
    <name evidence="8" type="ORF">CMN54_03230</name>
</gene>
<evidence type="ECO:0000256" key="4">
    <source>
        <dbReference type="ARBA" id="ARBA00022801"/>
    </source>
</evidence>
<dbReference type="InterPro" id="IPR013551">
    <property type="entry name" value="YicC-like_C"/>
</dbReference>
<dbReference type="InterPro" id="IPR005229">
    <property type="entry name" value="YicC/YloC-like"/>
</dbReference>
<evidence type="ECO:0000313" key="9">
    <source>
        <dbReference type="Proteomes" id="UP000226525"/>
    </source>
</evidence>
<feature type="domain" description="Endoribonuclease YicC-like C-terminal" evidence="7">
    <location>
        <begin position="175"/>
        <end position="292"/>
    </location>
</feature>